<evidence type="ECO:0000256" key="1">
    <source>
        <dbReference type="ARBA" id="ARBA00004496"/>
    </source>
</evidence>
<dbReference type="Proteomes" id="UP000037751">
    <property type="component" value="Unassembled WGS sequence"/>
</dbReference>
<evidence type="ECO:0000313" key="11">
    <source>
        <dbReference type="Proteomes" id="UP000037751"/>
    </source>
</evidence>
<dbReference type="GO" id="GO:0003723">
    <property type="term" value="F:RNA binding"/>
    <property type="evidence" value="ECO:0007669"/>
    <property type="project" value="TreeGrafter"/>
</dbReference>
<dbReference type="STRING" id="77020.A0A0M9VQT6"/>
<dbReference type="GO" id="GO:0034475">
    <property type="term" value="P:U4 snRNA 3'-end processing"/>
    <property type="evidence" value="ECO:0007669"/>
    <property type="project" value="TreeGrafter"/>
</dbReference>
<comment type="similarity">
    <text evidence="3">Belongs to the RNase PH family.</text>
</comment>
<comment type="caution">
    <text evidence="10">The sequence shown here is derived from an EMBL/GenBank/DDBJ whole genome shotgun (WGS) entry which is preliminary data.</text>
</comment>
<dbReference type="OrthoDB" id="437922at2759"/>
<dbReference type="GO" id="GO:0000177">
    <property type="term" value="C:cytoplasmic exosome (RNase complex)"/>
    <property type="evidence" value="ECO:0007669"/>
    <property type="project" value="TreeGrafter"/>
</dbReference>
<gene>
    <name evidence="10" type="ORF">Malapachy_3462</name>
</gene>
<evidence type="ECO:0000259" key="9">
    <source>
        <dbReference type="Pfam" id="PF03725"/>
    </source>
</evidence>
<evidence type="ECO:0000256" key="7">
    <source>
        <dbReference type="ARBA" id="ARBA00077929"/>
    </source>
</evidence>
<evidence type="ECO:0000256" key="6">
    <source>
        <dbReference type="ARBA" id="ARBA00063066"/>
    </source>
</evidence>
<dbReference type="GO" id="GO:0005730">
    <property type="term" value="C:nucleolus"/>
    <property type="evidence" value="ECO:0007669"/>
    <property type="project" value="UniProtKB-SubCell"/>
</dbReference>
<dbReference type="InterPro" id="IPR050080">
    <property type="entry name" value="RNase_PH"/>
</dbReference>
<dbReference type="InterPro" id="IPR020568">
    <property type="entry name" value="Ribosomal_Su5_D2-typ_SF"/>
</dbReference>
<evidence type="ECO:0000256" key="4">
    <source>
        <dbReference type="ARBA" id="ARBA00022490"/>
    </source>
</evidence>
<dbReference type="InterPro" id="IPR027408">
    <property type="entry name" value="PNPase/RNase_PH_dom_sf"/>
</dbReference>
<dbReference type="GO" id="GO:0071051">
    <property type="term" value="P:poly(A)-dependent snoRNA 3'-end processing"/>
    <property type="evidence" value="ECO:0007669"/>
    <property type="project" value="TreeGrafter"/>
</dbReference>
<evidence type="ECO:0000259" key="8">
    <source>
        <dbReference type="Pfam" id="PF01138"/>
    </source>
</evidence>
<feature type="domain" description="Exoribonuclease phosphorolytic" evidence="9">
    <location>
        <begin position="162"/>
        <end position="225"/>
    </location>
</feature>
<dbReference type="RefSeq" id="XP_017993501.1">
    <property type="nucleotide sequence ID" value="XM_018137930.1"/>
</dbReference>
<keyword evidence="11" id="KW-1185">Reference proteome</keyword>
<dbReference type="GO" id="GO:0016075">
    <property type="term" value="P:rRNA catabolic process"/>
    <property type="evidence" value="ECO:0007669"/>
    <property type="project" value="TreeGrafter"/>
</dbReference>
<dbReference type="GO" id="GO:0000176">
    <property type="term" value="C:nuclear exosome (RNase complex)"/>
    <property type="evidence" value="ECO:0007669"/>
    <property type="project" value="UniProtKB-ARBA"/>
</dbReference>
<dbReference type="EMBL" id="LGAV01000001">
    <property type="protein sequence ID" value="KOS15869.1"/>
    <property type="molecule type" value="Genomic_DNA"/>
</dbReference>
<dbReference type="SUPFAM" id="SSF55666">
    <property type="entry name" value="Ribonuclease PH domain 2-like"/>
    <property type="match status" value="1"/>
</dbReference>
<keyword evidence="5" id="KW-0271">Exosome</keyword>
<protein>
    <recommendedName>
        <fullName evidence="7">Ribosomal RNA-processing protein 41</fullName>
    </recommendedName>
</protein>
<dbReference type="InterPro" id="IPR036345">
    <property type="entry name" value="ExoRNase_PH_dom2_sf"/>
</dbReference>
<dbReference type="InterPro" id="IPR001247">
    <property type="entry name" value="ExoRNase_PH_dom1"/>
</dbReference>
<dbReference type="PANTHER" id="PTHR11953">
    <property type="entry name" value="EXOSOME COMPLEX COMPONENT"/>
    <property type="match status" value="1"/>
</dbReference>
<evidence type="ECO:0000256" key="3">
    <source>
        <dbReference type="ARBA" id="ARBA00006678"/>
    </source>
</evidence>
<comment type="subunit">
    <text evidence="6">Component of the RNA exosome complex. Specifically part of the catalytically inactive RNA exosome core complex (Exo-9) which may associate with the catalytic subunits RRP6 and DIS3 in cytoplasmic- and nuclear-specific RNA exosome complex forms. Exo-9 is formed by a hexameric base ring of RNase PH domain-containing subunits and a cap ring consisting of CSL4, RRP4 and RRP40.</text>
</comment>
<reference evidence="10 11" key="1">
    <citation type="submission" date="2015-07" db="EMBL/GenBank/DDBJ databases">
        <title>Draft Genome Sequence of Malassezia furfur CBS1878 and Malassezia pachydermatis CBS1879.</title>
        <authorList>
            <person name="Triana S."/>
            <person name="Ohm R."/>
            <person name="Gonzalez A."/>
            <person name="DeCock H."/>
            <person name="Restrepo S."/>
            <person name="Celis A."/>
        </authorList>
    </citation>
    <scope>NUCLEOTIDE SEQUENCE [LARGE SCALE GENOMIC DNA]</scope>
    <source>
        <strain evidence="10 11">CBS 1879</strain>
    </source>
</reference>
<accession>A0A0M9VQT6</accession>
<dbReference type="Pfam" id="PF01138">
    <property type="entry name" value="RNase_PH"/>
    <property type="match status" value="1"/>
</dbReference>
<dbReference type="GO" id="GO:0071028">
    <property type="term" value="P:nuclear mRNA surveillance"/>
    <property type="evidence" value="ECO:0007669"/>
    <property type="project" value="TreeGrafter"/>
</dbReference>
<comment type="subcellular location">
    <subcellularLocation>
        <location evidence="1">Cytoplasm</location>
    </subcellularLocation>
    <subcellularLocation>
        <location evidence="2">Nucleus</location>
        <location evidence="2">Nucleolus</location>
    </subcellularLocation>
</comment>
<evidence type="ECO:0000256" key="2">
    <source>
        <dbReference type="ARBA" id="ARBA00004604"/>
    </source>
</evidence>
<dbReference type="InterPro" id="IPR015847">
    <property type="entry name" value="ExoRNase_PH_dom2"/>
</dbReference>
<organism evidence="10 11">
    <name type="scientific">Malassezia pachydermatis</name>
    <dbReference type="NCBI Taxonomy" id="77020"/>
    <lineage>
        <taxon>Eukaryota</taxon>
        <taxon>Fungi</taxon>
        <taxon>Dikarya</taxon>
        <taxon>Basidiomycota</taxon>
        <taxon>Ustilaginomycotina</taxon>
        <taxon>Malasseziomycetes</taxon>
        <taxon>Malasseziales</taxon>
        <taxon>Malasseziaceae</taxon>
        <taxon>Malassezia</taxon>
    </lineage>
</organism>
<keyword evidence="4" id="KW-0963">Cytoplasm</keyword>
<dbReference type="PANTHER" id="PTHR11953:SF0">
    <property type="entry name" value="EXOSOME COMPLEX COMPONENT RRP41"/>
    <property type="match status" value="1"/>
</dbReference>
<dbReference type="FunFam" id="3.30.230.70:FF:000004">
    <property type="entry name" value="Exosome complex component Rrp41"/>
    <property type="match status" value="1"/>
</dbReference>
<dbReference type="GeneID" id="28729806"/>
<sequence length="266" mass="28736">MSRIELLSAGGYRMDGRKALELRSMELQISPHTAVGTSLMPATASAVSRPDGSAQVTQGLTSPGRIARAPTVRQDRAALNVDISVAPWGGTERRHRARGDRRLVEWGNAVRSTFEPVVHTHLYPRAQIDIVVHVLQQDGGVLPAMINACTLALMDAGIPMADYVTALTCGLYGSTPLLDLNLTEQSDLPFITMAVLPRSGKVPLLQMDTRIHMDRFSAMVQVSVEAASVVRDELDVAMRGRTSHLVTALHGRQGLEGGVDDVVIED</sequence>
<dbReference type="AlphaFoldDB" id="A0A0M9VQT6"/>
<proteinExistence type="inferred from homology"/>
<evidence type="ECO:0000256" key="5">
    <source>
        <dbReference type="ARBA" id="ARBA00022835"/>
    </source>
</evidence>
<dbReference type="SUPFAM" id="SSF54211">
    <property type="entry name" value="Ribosomal protein S5 domain 2-like"/>
    <property type="match status" value="1"/>
</dbReference>
<dbReference type="VEuPathDB" id="FungiDB:Malapachy_3462"/>
<dbReference type="Pfam" id="PF03725">
    <property type="entry name" value="RNase_PH_C"/>
    <property type="match status" value="1"/>
</dbReference>
<evidence type="ECO:0000313" key="10">
    <source>
        <dbReference type="EMBL" id="KOS15869.1"/>
    </source>
</evidence>
<dbReference type="Gene3D" id="3.30.230.70">
    <property type="entry name" value="GHMP Kinase, N-terminal domain"/>
    <property type="match status" value="1"/>
</dbReference>
<name>A0A0M9VQT6_9BASI</name>
<feature type="domain" description="Exoribonuclease phosphorolytic" evidence="8">
    <location>
        <begin position="46"/>
        <end position="159"/>
    </location>
</feature>